<name>A0A1M7EFA7_9BACL</name>
<keyword evidence="3" id="KW-1185">Reference proteome</keyword>
<evidence type="ECO:0000313" key="2">
    <source>
        <dbReference type="EMBL" id="SHL90462.1"/>
    </source>
</evidence>
<dbReference type="Proteomes" id="UP000184206">
    <property type="component" value="Unassembled WGS sequence"/>
</dbReference>
<dbReference type="Pfam" id="PF14808">
    <property type="entry name" value="TMEM164"/>
    <property type="match status" value="1"/>
</dbReference>
<accession>A0A1M7EFA7</accession>
<proteinExistence type="predicted"/>
<feature type="transmembrane region" description="Helical" evidence="1">
    <location>
        <begin position="133"/>
        <end position="154"/>
    </location>
</feature>
<feature type="transmembrane region" description="Helical" evidence="1">
    <location>
        <begin position="166"/>
        <end position="187"/>
    </location>
</feature>
<feature type="transmembrane region" description="Helical" evidence="1">
    <location>
        <begin position="228"/>
        <end position="248"/>
    </location>
</feature>
<keyword evidence="1" id="KW-1133">Transmembrane helix</keyword>
<reference evidence="2 3" key="1">
    <citation type="submission" date="2016-11" db="EMBL/GenBank/DDBJ databases">
        <authorList>
            <person name="Jaros S."/>
            <person name="Januszkiewicz K."/>
            <person name="Wedrychowicz H."/>
        </authorList>
    </citation>
    <scope>NUCLEOTIDE SEQUENCE [LARGE SCALE GENOMIC DNA]</scope>
    <source>
        <strain evidence="2 3">DSM 16010</strain>
    </source>
</reference>
<feature type="transmembrane region" description="Helical" evidence="1">
    <location>
        <begin position="48"/>
        <end position="66"/>
    </location>
</feature>
<dbReference type="EMBL" id="FRCF01000003">
    <property type="protein sequence ID" value="SHL90462.1"/>
    <property type="molecule type" value="Genomic_DNA"/>
</dbReference>
<keyword evidence="1" id="KW-0812">Transmembrane</keyword>
<evidence type="ECO:0000256" key="1">
    <source>
        <dbReference type="SAM" id="Phobius"/>
    </source>
</evidence>
<feature type="transmembrane region" description="Helical" evidence="1">
    <location>
        <begin position="18"/>
        <end position="36"/>
    </location>
</feature>
<dbReference type="AlphaFoldDB" id="A0A1M7EFA7"/>
<protein>
    <submittedName>
        <fullName evidence="2">Integral membrane protein (Intg_mem_TP0381)</fullName>
    </submittedName>
</protein>
<evidence type="ECO:0000313" key="3">
    <source>
        <dbReference type="Proteomes" id="UP000184206"/>
    </source>
</evidence>
<organism evidence="2 3">
    <name type="scientific">Lacicoccus alkaliphilus DSM 16010</name>
    <dbReference type="NCBI Taxonomy" id="1123231"/>
    <lineage>
        <taxon>Bacteria</taxon>
        <taxon>Bacillati</taxon>
        <taxon>Bacillota</taxon>
        <taxon>Bacilli</taxon>
        <taxon>Bacillales</taxon>
        <taxon>Salinicoccaceae</taxon>
        <taxon>Lacicoccus</taxon>
    </lineage>
</organism>
<sequence>MWRGVYIMEMQFEMWSTFHYFMIVSPFILGIGLYKMTQDKSFALKRKVALVMGAVLVVILASRQIYIFNEYGLGPEVFPFQVCHFGNILLLIVALNKNYRVIGTIAWCLNFPAGLASVIFADGLENYSNALDIQGLAYIAGHTLIVAAGLYLLLTGMIRVDRKTLLKSYIILVPVYLLSVMVNNWFVGIFGEVSNYFYTYAPEAGTPLEDFYNLGSTINVAGLTFNPVYLIILAIAGALVMYVMYWLAQLRYIIKKRV</sequence>
<feature type="transmembrane region" description="Helical" evidence="1">
    <location>
        <begin position="78"/>
        <end position="95"/>
    </location>
</feature>
<feature type="transmembrane region" description="Helical" evidence="1">
    <location>
        <begin position="102"/>
        <end position="121"/>
    </location>
</feature>
<keyword evidence="1" id="KW-0472">Membrane</keyword>
<gene>
    <name evidence="2" type="ORF">SAMN02745189_01206</name>
</gene>